<protein>
    <submittedName>
        <fullName evidence="2">HlyD family efflux transporter periplasmic adaptor subunit</fullName>
    </submittedName>
</protein>
<proteinExistence type="predicted"/>
<dbReference type="Gene3D" id="2.40.30.170">
    <property type="match status" value="1"/>
</dbReference>
<name>A0AAU7VSY4_9MICO</name>
<dbReference type="RefSeq" id="WP_350350496.1">
    <property type="nucleotide sequence ID" value="NZ_CP158357.1"/>
</dbReference>
<accession>A0AAU7VSY4</accession>
<keyword evidence="1" id="KW-0732">Signal</keyword>
<sequence>MSKKTWIISGSCLTAVVVAAVIIAFTNPFAAPPVAKAATVTAEVGTVTTVVSGKGAIAAAATSNASFVKPGTITGIAVTVGQTVAVGQDLATTDPADADRELNKAQSALSAAESALENARSSYWTASKALDSARAAFAAAPADAPERATLGDAVREQEISLPSRDTEVVAAAKTRDDAAAEVAAAQAARDQTVLKAPMAGVVTAINGTVGSVASGGGSSSDSAGSGSEKPPAGLITISDVSALRVTASIPEADIAKVVLQQTAVVALAASGDAPISGTVISVAPTPQTTTEGVVTYAVTIQLIDPPAGIKLGQTGFVSIATAEAADVVTLPSEAVKLTAPGESTVQLVVKKGAPAKTVKVKTGLTGNGLAEITDGVSAGDVVEIGSATPSEDPGTEEPVS</sequence>
<gene>
    <name evidence="2" type="ORF">ABS642_13480</name>
</gene>
<feature type="chain" id="PRO_5043504469" evidence="1">
    <location>
        <begin position="31"/>
        <end position="400"/>
    </location>
</feature>
<dbReference type="AlphaFoldDB" id="A0AAU7VSY4"/>
<dbReference type="GO" id="GO:0015562">
    <property type="term" value="F:efflux transmembrane transporter activity"/>
    <property type="evidence" value="ECO:0007669"/>
    <property type="project" value="TreeGrafter"/>
</dbReference>
<dbReference type="EMBL" id="CP158357">
    <property type="protein sequence ID" value="XBX76923.1"/>
    <property type="molecule type" value="Genomic_DNA"/>
</dbReference>
<dbReference type="Gene3D" id="2.40.50.100">
    <property type="match status" value="1"/>
</dbReference>
<dbReference type="PANTHER" id="PTHR30469:SF33">
    <property type="entry name" value="SLR1207 PROTEIN"/>
    <property type="match status" value="1"/>
</dbReference>
<evidence type="ECO:0000313" key="2">
    <source>
        <dbReference type="EMBL" id="XBX76923.1"/>
    </source>
</evidence>
<dbReference type="GO" id="GO:1990281">
    <property type="term" value="C:efflux pump complex"/>
    <property type="evidence" value="ECO:0007669"/>
    <property type="project" value="TreeGrafter"/>
</dbReference>
<dbReference type="PANTHER" id="PTHR30469">
    <property type="entry name" value="MULTIDRUG RESISTANCE PROTEIN MDTA"/>
    <property type="match status" value="1"/>
</dbReference>
<feature type="signal peptide" evidence="1">
    <location>
        <begin position="1"/>
        <end position="30"/>
    </location>
</feature>
<reference evidence="2" key="1">
    <citation type="submission" date="2024-06" db="EMBL/GenBank/DDBJ databases">
        <title>Draft genome sequence of Microbacterium sp. strain A8/3-1, isolated from Oxytropis tragacanthoides Fisch. ex DC. Root nodules in the Altai region of Russia.</title>
        <authorList>
            <person name="Sazanova A."/>
            <person name="Guro P."/>
            <person name="Kuznetsova I."/>
            <person name="Belimov A."/>
            <person name="Safronova V."/>
        </authorList>
    </citation>
    <scope>NUCLEOTIDE SEQUENCE</scope>
    <source>
        <strain evidence="2">A8/3-1</strain>
    </source>
</reference>
<evidence type="ECO:0000256" key="1">
    <source>
        <dbReference type="SAM" id="SignalP"/>
    </source>
</evidence>
<organism evidence="2">
    <name type="scientific">Microbacterium sp. A8/3-1</name>
    <dbReference type="NCBI Taxonomy" id="3160749"/>
    <lineage>
        <taxon>Bacteria</taxon>
        <taxon>Bacillati</taxon>
        <taxon>Actinomycetota</taxon>
        <taxon>Actinomycetes</taxon>
        <taxon>Micrococcales</taxon>
        <taxon>Microbacteriaceae</taxon>
        <taxon>Microbacterium</taxon>
    </lineage>
</organism>
<dbReference type="Gene3D" id="2.40.420.20">
    <property type="match status" value="1"/>
</dbReference>